<dbReference type="InterPro" id="IPR004879">
    <property type="entry name" value="Ssp411-like_TRX"/>
</dbReference>
<dbReference type="InterPro" id="IPR017937">
    <property type="entry name" value="Thioredoxin_CS"/>
</dbReference>
<feature type="chain" id="PRO_5011707454" evidence="2">
    <location>
        <begin position="24"/>
        <end position="188"/>
    </location>
</feature>
<dbReference type="GO" id="GO:0045454">
    <property type="term" value="P:cell redox homeostasis"/>
    <property type="evidence" value="ECO:0007669"/>
    <property type="project" value="TreeGrafter"/>
</dbReference>
<dbReference type="Proteomes" id="UP000198510">
    <property type="component" value="Unassembled WGS sequence"/>
</dbReference>
<gene>
    <name evidence="4" type="ORF">SAMN05421823_11373</name>
</gene>
<dbReference type="AlphaFoldDB" id="A0A1G9T307"/>
<evidence type="ECO:0000256" key="1">
    <source>
        <dbReference type="ARBA" id="ARBA00023284"/>
    </source>
</evidence>
<reference evidence="4 5" key="1">
    <citation type="submission" date="2016-10" db="EMBL/GenBank/DDBJ databases">
        <authorList>
            <person name="de Groot N.N."/>
        </authorList>
    </citation>
    <scope>NUCLEOTIDE SEQUENCE [LARGE SCALE GENOMIC DNA]</scope>
    <source>
        <strain evidence="4 5">DSM 25186</strain>
    </source>
</reference>
<dbReference type="InterPro" id="IPR036249">
    <property type="entry name" value="Thioredoxin-like_sf"/>
</dbReference>
<proteinExistence type="predicted"/>
<dbReference type="PANTHER" id="PTHR32234">
    <property type="entry name" value="THIOL:DISULFIDE INTERCHANGE PROTEIN DSBD"/>
    <property type="match status" value="1"/>
</dbReference>
<feature type="domain" description="Thioredoxin" evidence="3">
    <location>
        <begin position="15"/>
        <end position="168"/>
    </location>
</feature>
<dbReference type="Gene3D" id="3.40.30.10">
    <property type="entry name" value="Glutaredoxin"/>
    <property type="match status" value="1"/>
</dbReference>
<protein>
    <submittedName>
        <fullName evidence="4">Thioredoxin-related protein</fullName>
    </submittedName>
</protein>
<dbReference type="SUPFAM" id="SSF52833">
    <property type="entry name" value="Thioredoxin-like"/>
    <property type="match status" value="1"/>
</dbReference>
<dbReference type="Pfam" id="PF03190">
    <property type="entry name" value="Thioredox_DsbH"/>
    <property type="match status" value="1"/>
</dbReference>
<keyword evidence="2" id="KW-0732">Signal</keyword>
<keyword evidence="1" id="KW-0676">Redox-active center</keyword>
<evidence type="ECO:0000313" key="5">
    <source>
        <dbReference type="Proteomes" id="UP000198510"/>
    </source>
</evidence>
<evidence type="ECO:0000313" key="4">
    <source>
        <dbReference type="EMBL" id="SDM42099.1"/>
    </source>
</evidence>
<dbReference type="STRING" id="1075417.SAMN05421823_11373"/>
<evidence type="ECO:0000256" key="2">
    <source>
        <dbReference type="SAM" id="SignalP"/>
    </source>
</evidence>
<evidence type="ECO:0000259" key="3">
    <source>
        <dbReference type="PROSITE" id="PS51352"/>
    </source>
</evidence>
<dbReference type="PROSITE" id="PS51352">
    <property type="entry name" value="THIOREDOXIN_2"/>
    <property type="match status" value="1"/>
</dbReference>
<dbReference type="GO" id="GO:0015035">
    <property type="term" value="F:protein-disulfide reductase activity"/>
    <property type="evidence" value="ECO:0007669"/>
    <property type="project" value="TreeGrafter"/>
</dbReference>
<sequence length="188" mass="21490">MIHTLTQKLAFLFVVLSGMLASAFTFSDPAATAPAEQINWLTFEEAMALNQKNPKKVFLDVYTDWCGWCKRMDQTTFSDPEVVKYMNENFYAVKFDAEGKDPIQFKGQTFKFVPSGRNGYHELAAALLNGKLSFPTTVYLDEEMNLIQPVPGYMKAPEFLKVLSYFGSDHFKDTPWEKYEKSYTVPTP</sequence>
<dbReference type="RefSeq" id="WP_218127187.1">
    <property type="nucleotide sequence ID" value="NZ_FNFO01000013.1"/>
</dbReference>
<keyword evidence="5" id="KW-1185">Reference proteome</keyword>
<dbReference type="InterPro" id="IPR013766">
    <property type="entry name" value="Thioredoxin_domain"/>
</dbReference>
<dbReference type="EMBL" id="FNFO01000013">
    <property type="protein sequence ID" value="SDM42099.1"/>
    <property type="molecule type" value="Genomic_DNA"/>
</dbReference>
<dbReference type="PANTHER" id="PTHR32234:SF0">
    <property type="entry name" value="THIOL:DISULFIDE INTERCHANGE PROTEIN DSBD"/>
    <property type="match status" value="1"/>
</dbReference>
<accession>A0A1G9T307</accession>
<dbReference type="PROSITE" id="PS00194">
    <property type="entry name" value="THIOREDOXIN_1"/>
    <property type="match status" value="1"/>
</dbReference>
<name>A0A1G9T307_9BACT</name>
<feature type="signal peptide" evidence="2">
    <location>
        <begin position="1"/>
        <end position="23"/>
    </location>
</feature>
<organism evidence="4 5">
    <name type="scientific">Catalinimonas alkaloidigena</name>
    <dbReference type="NCBI Taxonomy" id="1075417"/>
    <lineage>
        <taxon>Bacteria</taxon>
        <taxon>Pseudomonadati</taxon>
        <taxon>Bacteroidota</taxon>
        <taxon>Cytophagia</taxon>
        <taxon>Cytophagales</taxon>
        <taxon>Catalimonadaceae</taxon>
        <taxon>Catalinimonas</taxon>
    </lineage>
</organism>